<evidence type="ECO:0008006" key="7">
    <source>
        <dbReference type="Google" id="ProtNLM"/>
    </source>
</evidence>
<evidence type="ECO:0000256" key="2">
    <source>
        <dbReference type="ARBA" id="ARBA00006171"/>
    </source>
</evidence>
<dbReference type="PANTHER" id="PTHR46193:SF10">
    <property type="entry name" value="6-PHOSPHOGLUCONATE PHOSPHATASE"/>
    <property type="match status" value="1"/>
</dbReference>
<sequence>MPKDIQLIIFDFDGVVVDSEIISATVLVEQFKLIGIEIDVAYVLEHYLGRSFDSMKDSVYRVFGVSLNNAFEYEYREALFNQFATELKTTVGFKQMLNKLSVNYCIATSSAPLRAAYCLKLVGLTDAFAKNVYTASQVKHGKPAPDLFLFAAKQMQVPADKCLVIEDSTAGLAAASAANMQALHYQGGQHLTGPSAPEIILDGSVRQLNNWHSLQQMYQPLFKKQNNAEKLLNLN</sequence>
<keyword evidence="3" id="KW-0479">Metal-binding</keyword>
<dbReference type="eggNOG" id="COG0637">
    <property type="taxonomic scope" value="Bacteria"/>
</dbReference>
<organism evidence="5 6">
    <name type="scientific">Catenovulum agarivorans DS-2</name>
    <dbReference type="NCBI Taxonomy" id="1328313"/>
    <lineage>
        <taxon>Bacteria</taxon>
        <taxon>Pseudomonadati</taxon>
        <taxon>Pseudomonadota</taxon>
        <taxon>Gammaproteobacteria</taxon>
        <taxon>Alteromonadales</taxon>
        <taxon>Alteromonadaceae</taxon>
        <taxon>Catenovulum</taxon>
    </lineage>
</organism>
<dbReference type="NCBIfam" id="TIGR01509">
    <property type="entry name" value="HAD-SF-IA-v3"/>
    <property type="match status" value="1"/>
</dbReference>
<dbReference type="OrthoDB" id="9800058at2"/>
<dbReference type="Pfam" id="PF00702">
    <property type="entry name" value="Hydrolase"/>
    <property type="match status" value="1"/>
</dbReference>
<dbReference type="Gene3D" id="3.40.50.1000">
    <property type="entry name" value="HAD superfamily/HAD-like"/>
    <property type="match status" value="1"/>
</dbReference>
<dbReference type="PANTHER" id="PTHR46193">
    <property type="entry name" value="6-PHOSPHOGLUCONATE PHOSPHATASE"/>
    <property type="match status" value="1"/>
</dbReference>
<dbReference type="SFLD" id="SFLDG01129">
    <property type="entry name" value="C1.5:_HAD__Beta-PGM__Phosphata"/>
    <property type="match status" value="1"/>
</dbReference>
<dbReference type="SFLD" id="SFLDS00003">
    <property type="entry name" value="Haloacid_Dehalogenase"/>
    <property type="match status" value="1"/>
</dbReference>
<dbReference type="SUPFAM" id="SSF56784">
    <property type="entry name" value="HAD-like"/>
    <property type="match status" value="1"/>
</dbReference>
<protein>
    <recommendedName>
        <fullName evidence="7">Hydrolase</fullName>
    </recommendedName>
</protein>
<dbReference type="AlphaFoldDB" id="W7Q9J3"/>
<dbReference type="GO" id="GO:0046872">
    <property type="term" value="F:metal ion binding"/>
    <property type="evidence" value="ECO:0007669"/>
    <property type="project" value="UniProtKB-KW"/>
</dbReference>
<comment type="caution">
    <text evidence="5">The sequence shown here is derived from an EMBL/GenBank/DDBJ whole genome shotgun (WGS) entry which is preliminary data.</text>
</comment>
<dbReference type="RefSeq" id="WP_051479953.1">
    <property type="nucleotide sequence ID" value="NZ_ARZY01000041.1"/>
</dbReference>
<comment type="similarity">
    <text evidence="2">Belongs to the HAD-like hydrolase superfamily. CbbY/CbbZ/Gph/YieH family.</text>
</comment>
<comment type="cofactor">
    <cofactor evidence="1">
        <name>Mg(2+)</name>
        <dbReference type="ChEBI" id="CHEBI:18420"/>
    </cofactor>
</comment>
<dbReference type="InterPro" id="IPR036412">
    <property type="entry name" value="HAD-like_sf"/>
</dbReference>
<keyword evidence="4" id="KW-0460">Magnesium</keyword>
<accession>W7Q9J3</accession>
<dbReference type="Gene3D" id="1.10.150.240">
    <property type="entry name" value="Putative phosphatase, domain 2"/>
    <property type="match status" value="1"/>
</dbReference>
<gene>
    <name evidence="5" type="ORF">DS2_16464</name>
</gene>
<dbReference type="EMBL" id="ARZY01000041">
    <property type="protein sequence ID" value="EWH08626.1"/>
    <property type="molecule type" value="Genomic_DNA"/>
</dbReference>
<dbReference type="STRING" id="1328313.DS2_16464"/>
<evidence type="ECO:0000256" key="1">
    <source>
        <dbReference type="ARBA" id="ARBA00001946"/>
    </source>
</evidence>
<dbReference type="InterPro" id="IPR006439">
    <property type="entry name" value="HAD-SF_hydro_IA"/>
</dbReference>
<reference evidence="5 6" key="1">
    <citation type="journal article" date="2014" name="Genome Announc.">
        <title>Draft Genome Sequence of the Agar-Degrading Bacterium Catenovulum sp. Strain DS-2, Isolated from Intestines of Haliotis diversicolor.</title>
        <authorList>
            <person name="Shan D."/>
            <person name="Li X."/>
            <person name="Gu Z."/>
            <person name="Wei G."/>
            <person name="Gao Z."/>
            <person name="Shao Z."/>
        </authorList>
    </citation>
    <scope>NUCLEOTIDE SEQUENCE [LARGE SCALE GENOMIC DNA]</scope>
    <source>
        <strain evidence="5 6">DS-2</strain>
    </source>
</reference>
<dbReference type="InterPro" id="IPR023214">
    <property type="entry name" value="HAD_sf"/>
</dbReference>
<dbReference type="InterPro" id="IPR051600">
    <property type="entry name" value="Beta-PGM-like"/>
</dbReference>
<evidence type="ECO:0000313" key="5">
    <source>
        <dbReference type="EMBL" id="EWH08626.1"/>
    </source>
</evidence>
<evidence type="ECO:0000256" key="3">
    <source>
        <dbReference type="ARBA" id="ARBA00022723"/>
    </source>
</evidence>
<name>W7Q9J3_9ALTE</name>
<dbReference type="InterPro" id="IPR023198">
    <property type="entry name" value="PGP-like_dom2"/>
</dbReference>
<keyword evidence="6" id="KW-1185">Reference proteome</keyword>
<dbReference type="Proteomes" id="UP000019276">
    <property type="component" value="Unassembled WGS sequence"/>
</dbReference>
<proteinExistence type="inferred from homology"/>
<dbReference type="GO" id="GO:0003824">
    <property type="term" value="F:catalytic activity"/>
    <property type="evidence" value="ECO:0007669"/>
    <property type="project" value="UniProtKB-ARBA"/>
</dbReference>
<evidence type="ECO:0000256" key="4">
    <source>
        <dbReference type="ARBA" id="ARBA00022842"/>
    </source>
</evidence>
<evidence type="ECO:0000313" key="6">
    <source>
        <dbReference type="Proteomes" id="UP000019276"/>
    </source>
</evidence>